<protein>
    <submittedName>
        <fullName evidence="1">Uncharacterized protein</fullName>
    </submittedName>
</protein>
<dbReference type="Proteomes" id="UP000001075">
    <property type="component" value="Unassembled WGS sequence"/>
</dbReference>
<sequence length="53" mass="6116">MVTSLLNKRSNRKCFQSAHHTVIVPWCQKRYSAGKTVTSLFSMKKTTGYIYMS</sequence>
<evidence type="ECO:0000313" key="1">
    <source>
        <dbReference type="EMBL" id="EGW00996.1"/>
    </source>
</evidence>
<accession>G3GW39</accession>
<proteinExistence type="predicted"/>
<dbReference type="AlphaFoldDB" id="G3GW39"/>
<evidence type="ECO:0000313" key="2">
    <source>
        <dbReference type="Proteomes" id="UP000001075"/>
    </source>
</evidence>
<name>G3GW39_CRIGR</name>
<reference evidence="2" key="1">
    <citation type="journal article" date="2011" name="Nat. Biotechnol.">
        <title>The genomic sequence of the Chinese hamster ovary (CHO)-K1 cell line.</title>
        <authorList>
            <person name="Xu X."/>
            <person name="Nagarajan H."/>
            <person name="Lewis N.E."/>
            <person name="Pan S."/>
            <person name="Cai Z."/>
            <person name="Liu X."/>
            <person name="Chen W."/>
            <person name="Xie M."/>
            <person name="Wang W."/>
            <person name="Hammond S."/>
            <person name="Andersen M.R."/>
            <person name="Neff N."/>
            <person name="Passarelli B."/>
            <person name="Koh W."/>
            <person name="Fan H.C."/>
            <person name="Wang J."/>
            <person name="Gui Y."/>
            <person name="Lee K.H."/>
            <person name="Betenbaugh M.J."/>
            <person name="Quake S.R."/>
            <person name="Famili I."/>
            <person name="Palsson B.O."/>
            <person name="Wang J."/>
        </authorList>
    </citation>
    <scope>NUCLEOTIDE SEQUENCE [LARGE SCALE GENOMIC DNA]</scope>
    <source>
        <strain evidence="2">CHO K1 cell line</strain>
    </source>
</reference>
<gene>
    <name evidence="1" type="ORF">I79_001952</name>
</gene>
<organism evidence="1 2">
    <name type="scientific">Cricetulus griseus</name>
    <name type="common">Chinese hamster</name>
    <name type="synonym">Cricetulus barabensis griseus</name>
    <dbReference type="NCBI Taxonomy" id="10029"/>
    <lineage>
        <taxon>Eukaryota</taxon>
        <taxon>Metazoa</taxon>
        <taxon>Chordata</taxon>
        <taxon>Craniata</taxon>
        <taxon>Vertebrata</taxon>
        <taxon>Euteleostomi</taxon>
        <taxon>Mammalia</taxon>
        <taxon>Eutheria</taxon>
        <taxon>Euarchontoglires</taxon>
        <taxon>Glires</taxon>
        <taxon>Rodentia</taxon>
        <taxon>Myomorpha</taxon>
        <taxon>Muroidea</taxon>
        <taxon>Cricetidae</taxon>
        <taxon>Cricetinae</taxon>
        <taxon>Cricetulus</taxon>
    </lineage>
</organism>
<dbReference type="EMBL" id="JH000046">
    <property type="protein sequence ID" value="EGW00996.1"/>
    <property type="molecule type" value="Genomic_DNA"/>
</dbReference>
<dbReference type="InParanoid" id="G3GW39"/>